<dbReference type="InterPro" id="IPR052363">
    <property type="entry name" value="LPS_export_LptC"/>
</dbReference>
<evidence type="ECO:0000256" key="1">
    <source>
        <dbReference type="ARBA" id="ARBA00022475"/>
    </source>
</evidence>
<dbReference type="EMBL" id="JBHSMX010000064">
    <property type="protein sequence ID" value="MFC5523358.1"/>
    <property type="molecule type" value="Genomic_DNA"/>
</dbReference>
<reference evidence="8" key="1">
    <citation type="journal article" date="2019" name="Int. J. Syst. Evol. Microbiol.">
        <title>The Global Catalogue of Microorganisms (GCM) 10K type strain sequencing project: providing services to taxonomists for standard genome sequencing and annotation.</title>
        <authorList>
            <consortium name="The Broad Institute Genomics Platform"/>
            <consortium name="The Broad Institute Genome Sequencing Center for Infectious Disease"/>
            <person name="Wu L."/>
            <person name="Ma J."/>
        </authorList>
    </citation>
    <scope>NUCLEOTIDE SEQUENCE [LARGE SCALE GENOMIC DNA]</scope>
    <source>
        <strain evidence="8">CGMCC 4.7277</strain>
    </source>
</reference>
<protein>
    <submittedName>
        <fullName evidence="7">LPS export ABC transporter periplasmic protein LptC</fullName>
    </submittedName>
</protein>
<evidence type="ECO:0000313" key="7">
    <source>
        <dbReference type="EMBL" id="MFC5523358.1"/>
    </source>
</evidence>
<gene>
    <name evidence="7" type="primary">lptC</name>
    <name evidence="7" type="ORF">ACFPP7_20930</name>
</gene>
<dbReference type="RefSeq" id="WP_084389500.1">
    <property type="nucleotide sequence ID" value="NZ_JBHSMX010000064.1"/>
</dbReference>
<sequence>MTTALPDLAEDRHSALMPLKRSARTLFRLWDSLAIYMPLLMMGALALGTYWLVRNTPSFSTPEAAREASHEVDYFMRKFTVKTFDEGGKLKSEIYGAEGRHFPDTDILEVDRVRMRSISLEGRVTTATANRAYTNGDGSEVQLVGNAVVVREASQDASGKEAPRMEFRGEFLHAFLNEERVQSHKPVVLTRGNDQFTGDTFTYDNLDQVANLRGRVRGVLMPKSAASAAGATPTAGSPAR</sequence>
<dbReference type="Gene3D" id="2.60.450.10">
    <property type="entry name" value="Lipopolysaccharide (LPS) transport protein A like domain"/>
    <property type="match status" value="1"/>
</dbReference>
<keyword evidence="5 6" id="KW-0472">Membrane</keyword>
<dbReference type="PANTHER" id="PTHR37481:SF1">
    <property type="entry name" value="LIPOPOLYSACCHARIDE EXPORT SYSTEM PROTEIN LPTC"/>
    <property type="match status" value="1"/>
</dbReference>
<feature type="transmembrane region" description="Helical" evidence="6">
    <location>
        <begin position="33"/>
        <end position="53"/>
    </location>
</feature>
<evidence type="ECO:0000256" key="3">
    <source>
        <dbReference type="ARBA" id="ARBA00022692"/>
    </source>
</evidence>
<dbReference type="Proteomes" id="UP001596084">
    <property type="component" value="Unassembled WGS sequence"/>
</dbReference>
<dbReference type="InterPro" id="IPR026265">
    <property type="entry name" value="LptC"/>
</dbReference>
<name>A0ABW0QFJ0_9BURK</name>
<evidence type="ECO:0000313" key="8">
    <source>
        <dbReference type="Proteomes" id="UP001596084"/>
    </source>
</evidence>
<evidence type="ECO:0000256" key="4">
    <source>
        <dbReference type="ARBA" id="ARBA00022989"/>
    </source>
</evidence>
<dbReference type="Pfam" id="PF06835">
    <property type="entry name" value="LptC"/>
    <property type="match status" value="1"/>
</dbReference>
<evidence type="ECO:0000256" key="2">
    <source>
        <dbReference type="ARBA" id="ARBA00022519"/>
    </source>
</evidence>
<keyword evidence="2" id="KW-0997">Cell inner membrane</keyword>
<comment type="caution">
    <text evidence="7">The sequence shown here is derived from an EMBL/GenBank/DDBJ whole genome shotgun (WGS) entry which is preliminary data.</text>
</comment>
<keyword evidence="4 6" id="KW-1133">Transmembrane helix</keyword>
<proteinExistence type="predicted"/>
<dbReference type="PANTHER" id="PTHR37481">
    <property type="entry name" value="LIPOPOLYSACCHARIDE EXPORT SYSTEM PROTEIN LPTC"/>
    <property type="match status" value="1"/>
</dbReference>
<keyword evidence="8" id="KW-1185">Reference proteome</keyword>
<accession>A0ABW0QFJ0</accession>
<organism evidence="7 8">
    <name type="scientific">Polaromonas jejuensis</name>
    <dbReference type="NCBI Taxonomy" id="457502"/>
    <lineage>
        <taxon>Bacteria</taxon>
        <taxon>Pseudomonadati</taxon>
        <taxon>Pseudomonadota</taxon>
        <taxon>Betaproteobacteria</taxon>
        <taxon>Burkholderiales</taxon>
        <taxon>Comamonadaceae</taxon>
        <taxon>Polaromonas</taxon>
    </lineage>
</organism>
<keyword evidence="3 6" id="KW-0812">Transmembrane</keyword>
<evidence type="ECO:0000256" key="5">
    <source>
        <dbReference type="ARBA" id="ARBA00023136"/>
    </source>
</evidence>
<dbReference type="InterPro" id="IPR010664">
    <property type="entry name" value="LipoPS_assembly_LptC-rel"/>
</dbReference>
<keyword evidence="1" id="KW-1003">Cell membrane</keyword>
<dbReference type="NCBIfam" id="TIGR04409">
    <property type="entry name" value="LptC_YrbK"/>
    <property type="match status" value="1"/>
</dbReference>
<evidence type="ECO:0000256" key="6">
    <source>
        <dbReference type="SAM" id="Phobius"/>
    </source>
</evidence>